<evidence type="ECO:0000313" key="2">
    <source>
        <dbReference type="Proteomes" id="UP001165960"/>
    </source>
</evidence>
<protein>
    <submittedName>
        <fullName evidence="1">Uncharacterized protein</fullName>
    </submittedName>
</protein>
<keyword evidence="2" id="KW-1185">Reference proteome</keyword>
<dbReference type="Proteomes" id="UP001165960">
    <property type="component" value="Unassembled WGS sequence"/>
</dbReference>
<comment type="caution">
    <text evidence="1">The sequence shown here is derived from an EMBL/GenBank/DDBJ whole genome shotgun (WGS) entry which is preliminary data.</text>
</comment>
<gene>
    <name evidence="1" type="ORF">DSO57_1010146</name>
</gene>
<name>A0ACC2THM9_9FUNG</name>
<accession>A0ACC2THM9</accession>
<proteinExistence type="predicted"/>
<evidence type="ECO:0000313" key="1">
    <source>
        <dbReference type="EMBL" id="KAJ9074058.1"/>
    </source>
</evidence>
<organism evidence="1 2">
    <name type="scientific">Entomophthora muscae</name>
    <dbReference type="NCBI Taxonomy" id="34485"/>
    <lineage>
        <taxon>Eukaryota</taxon>
        <taxon>Fungi</taxon>
        <taxon>Fungi incertae sedis</taxon>
        <taxon>Zoopagomycota</taxon>
        <taxon>Entomophthoromycotina</taxon>
        <taxon>Entomophthoromycetes</taxon>
        <taxon>Entomophthorales</taxon>
        <taxon>Entomophthoraceae</taxon>
        <taxon>Entomophthora</taxon>
    </lineage>
</organism>
<reference evidence="1" key="1">
    <citation type="submission" date="2022-04" db="EMBL/GenBank/DDBJ databases">
        <title>Genome of the entomopathogenic fungus Entomophthora muscae.</title>
        <authorList>
            <person name="Elya C."/>
            <person name="Lovett B.R."/>
            <person name="Lee E."/>
            <person name="Macias A.M."/>
            <person name="Hajek A.E."/>
            <person name="De Bivort B.L."/>
            <person name="Kasson M.T."/>
            <person name="De Fine Licht H.H."/>
            <person name="Stajich J.E."/>
        </authorList>
    </citation>
    <scope>NUCLEOTIDE SEQUENCE</scope>
    <source>
        <strain evidence="1">Berkeley</strain>
    </source>
</reference>
<sequence>MSIPEMLLVPFLLASFNGNKIFDLAGDLATSAVSKLLTTANASHLLAMPPVNERQVRVKVGTEEDAKYYFSYAVLSYCNSSVIREWKCRSCQKMGSDWKVQDVVKDMILETQGVVAVNHKRKEIGIVFRGSNGLNNQIQNSMFQQVPLEKLNPAIKVHFGFSNIASGLQTQVLAAVKILREQRSVRDYSITMTGHSMGGAVAAIMAINIQREFNIPWDRFSIYTYGQPRTGNLEFANYYNSLPLKITRTVNENDVVPHVPANFQGYFHTLTELYIQNNKARVCSSRLVEDDTCSKSRVSDLNKDSHDIAWDMSLGEGNCQPYTTPYS</sequence>
<dbReference type="EMBL" id="QTSX02002873">
    <property type="protein sequence ID" value="KAJ9074058.1"/>
    <property type="molecule type" value="Genomic_DNA"/>
</dbReference>